<gene>
    <name evidence="1" type="ORF">J1N35_001494</name>
</gene>
<reference evidence="1 2" key="1">
    <citation type="journal article" date="2021" name="Plant Biotechnol. J.">
        <title>Multi-omics assisted identification of the key and species-specific regulatory components of drought-tolerant mechanisms in Gossypium stocksii.</title>
        <authorList>
            <person name="Yu D."/>
            <person name="Ke L."/>
            <person name="Zhang D."/>
            <person name="Wu Y."/>
            <person name="Sun Y."/>
            <person name="Mei J."/>
            <person name="Sun J."/>
            <person name="Sun Y."/>
        </authorList>
    </citation>
    <scope>NUCLEOTIDE SEQUENCE [LARGE SCALE GENOMIC DNA]</scope>
    <source>
        <strain evidence="2">cv. E1</strain>
        <tissue evidence="1">Leaf</tissue>
    </source>
</reference>
<dbReference type="Proteomes" id="UP000828251">
    <property type="component" value="Unassembled WGS sequence"/>
</dbReference>
<dbReference type="EMBL" id="JAIQCV010000001">
    <property type="protein sequence ID" value="KAH1130116.1"/>
    <property type="molecule type" value="Genomic_DNA"/>
</dbReference>
<evidence type="ECO:0000313" key="2">
    <source>
        <dbReference type="Proteomes" id="UP000828251"/>
    </source>
</evidence>
<dbReference type="PANTHER" id="PTHR33116:SF86">
    <property type="entry name" value="REVERSE TRANSCRIPTASE DOMAIN-CONTAINING PROTEIN"/>
    <property type="match status" value="1"/>
</dbReference>
<evidence type="ECO:0000313" key="1">
    <source>
        <dbReference type="EMBL" id="KAH1130116.1"/>
    </source>
</evidence>
<name>A0A9D3WKM2_9ROSI</name>
<accession>A0A9D3WKM2</accession>
<organism evidence="1 2">
    <name type="scientific">Gossypium stocksii</name>
    <dbReference type="NCBI Taxonomy" id="47602"/>
    <lineage>
        <taxon>Eukaryota</taxon>
        <taxon>Viridiplantae</taxon>
        <taxon>Streptophyta</taxon>
        <taxon>Embryophyta</taxon>
        <taxon>Tracheophyta</taxon>
        <taxon>Spermatophyta</taxon>
        <taxon>Magnoliopsida</taxon>
        <taxon>eudicotyledons</taxon>
        <taxon>Gunneridae</taxon>
        <taxon>Pentapetalae</taxon>
        <taxon>rosids</taxon>
        <taxon>malvids</taxon>
        <taxon>Malvales</taxon>
        <taxon>Malvaceae</taxon>
        <taxon>Malvoideae</taxon>
        <taxon>Gossypium</taxon>
    </lineage>
</organism>
<dbReference type="AlphaFoldDB" id="A0A9D3WKM2"/>
<comment type="caution">
    <text evidence="1">The sequence shown here is derived from an EMBL/GenBank/DDBJ whole genome shotgun (WGS) entry which is preliminary data.</text>
</comment>
<protein>
    <submittedName>
        <fullName evidence="1">Uncharacterized protein</fullName>
    </submittedName>
</protein>
<sequence>MKVVIELDSYLGLPILISKRRSAAFQNILDRTAIKVNSWSKRLLSNGGKKIFIKSILQSLPTYAFSIFFAPNGMLEELQSMICHSWWGGKDNNRGWHMLSWDWLCFPKGMGATG</sequence>
<proteinExistence type="predicted"/>
<dbReference type="OrthoDB" id="1000233at2759"/>
<keyword evidence="2" id="KW-1185">Reference proteome</keyword>
<dbReference type="PANTHER" id="PTHR33116">
    <property type="entry name" value="REVERSE TRANSCRIPTASE ZINC-BINDING DOMAIN-CONTAINING PROTEIN-RELATED-RELATED"/>
    <property type="match status" value="1"/>
</dbReference>